<gene>
    <name evidence="2" type="primary">5577031</name>
</gene>
<dbReference type="SUPFAM" id="SSF50998">
    <property type="entry name" value="Quinoprotein alcohol dehydrogenase-like"/>
    <property type="match status" value="1"/>
</dbReference>
<dbReference type="PANTHER" id="PTHR16022">
    <property type="entry name" value="WD REPEAT DOMAIN 60"/>
    <property type="match status" value="1"/>
</dbReference>
<dbReference type="GO" id="GO:0045504">
    <property type="term" value="F:dynein heavy chain binding"/>
    <property type="evidence" value="ECO:0007669"/>
    <property type="project" value="InterPro"/>
</dbReference>
<keyword evidence="3" id="KW-1185">Reference proteome</keyword>
<feature type="compositionally biased region" description="Basic and acidic residues" evidence="1">
    <location>
        <begin position="134"/>
        <end position="150"/>
    </location>
</feature>
<dbReference type="OrthoDB" id="2162425at2759"/>
<evidence type="ECO:0000313" key="3">
    <source>
        <dbReference type="Proteomes" id="UP000008820"/>
    </source>
</evidence>
<dbReference type="Proteomes" id="UP000008820">
    <property type="component" value="Chromosome 3"/>
</dbReference>
<feature type="compositionally biased region" description="Basic and acidic residues" evidence="1">
    <location>
        <begin position="62"/>
        <end position="74"/>
    </location>
</feature>
<feature type="compositionally biased region" description="Polar residues" evidence="1">
    <location>
        <begin position="188"/>
        <end position="198"/>
    </location>
</feature>
<sequence length="977" mass="109724">MKKASTQLTKKPNLIKRLPSTTLKTDDNQDTKKKQTDLMTKPIPQTVAKKTTPQSSQPVSTRRTELKPKTDTVKQRVITNTKASLTQLKKQSLAPSTTRNVSQPKKPIAGNFNVTVNSPPSTRKPTAEISKVSTSRDRTRTRTLKPEEVTALKQIPHISNEVGKEKPKTPISFDIHFESSKPSSSSSANTKTVNNVAATGNEDDDQYESEFESYESDFESGSSKKSISSSASTRSSCSSESSSSTSSDSSSSSDEEHGKSQTNIEQKLDSGNYDMKMKRLLTVNENGNSFMTEPKLEDNQPDSGMNSGMFENHSASSSTKILQKRYADILEKISFNTMIFELYEDQPAPYEYFVKNYGRPKDVQNYTQTETDTHSSEVQTDNIHLKSAWIQHPPQFSLVCLNNMNADPEAFMKEKLGVSQENFNFENSIVQQNDKFSDFLDNLESNKLPNICKTQLTNTLNYKLDGLRSFLNRSLHAVEAVLVRNTENCDKSVTKILDLNLQTTPFNSTVTSAYYDSKSRHVLLTLHECDVEKSFHRYVISVWDTRNCIRPKVILSCWSIVTCTELIGPIILGGTTDGTLCLWDMENNNEELAAPLQLIACNQSSDDAGNCHYGSIVAVRSSNQTTGCTSMATYQVITLFEAGILITWSISRALHAINSDNNCDLNTIFHHCKFHLIQQSVMNLRSMIHRTIMPSNEPDSRGASFLKGSLEDLLNSKNNTNDECRGFDVWSNSDMQISNNKAFVLLDRKIMVVNYLEQKCTLVMKNQERTLSLTEHPVVKGFMFTISSDNMINVLKIHKSVGSLSSLGSSSDRSANQQCTPSSMKQSPILNNKSCAIQNIVKNERKLYHEASSHADSLPRSLSSHLSENQHITYHSDQRSSHQIPLYHNQRFFLKQLDQRKPWLHFLSRGRVLCISIEGNARFIDLKTGQESYLSDYIGTVDAGKRRLLGTTDKQMIMTKDRQGVYLHDISSSFKST</sequence>
<reference evidence="2 3" key="1">
    <citation type="submission" date="2017-06" db="EMBL/GenBank/DDBJ databases">
        <title>Aedes aegypti genome working group (AGWG) sequencing and assembly.</title>
        <authorList>
            <consortium name="Aedes aegypti Genome Working Group (AGWG)"/>
            <person name="Matthews B.J."/>
        </authorList>
    </citation>
    <scope>NUCLEOTIDE SEQUENCE [LARGE SCALE GENOMIC DNA]</scope>
    <source>
        <strain evidence="2 3">LVP_AGWG</strain>
    </source>
</reference>
<dbReference type="GO" id="GO:0045503">
    <property type="term" value="F:dynein light chain binding"/>
    <property type="evidence" value="ECO:0007669"/>
    <property type="project" value="InterPro"/>
</dbReference>
<dbReference type="InterPro" id="IPR042505">
    <property type="entry name" value="DYNC2I1"/>
</dbReference>
<feature type="compositionally biased region" description="Polar residues" evidence="1">
    <location>
        <begin position="812"/>
        <end position="827"/>
    </location>
</feature>
<feature type="region of interest" description="Disordered" evidence="1">
    <location>
        <begin position="806"/>
        <end position="827"/>
    </location>
</feature>
<feature type="compositionally biased region" description="Polar residues" evidence="1">
    <location>
        <begin position="48"/>
        <end position="61"/>
    </location>
</feature>
<name>A0A6I8TUA9_AEDAE</name>
<reference evidence="2" key="2">
    <citation type="submission" date="2020-05" db="UniProtKB">
        <authorList>
            <consortium name="EnsemblMetazoa"/>
        </authorList>
    </citation>
    <scope>IDENTIFICATION</scope>
    <source>
        <strain evidence="2">LVP_AGWG</strain>
    </source>
</reference>
<dbReference type="GO" id="GO:0005868">
    <property type="term" value="C:cytoplasmic dynein complex"/>
    <property type="evidence" value="ECO:0007669"/>
    <property type="project" value="InterPro"/>
</dbReference>
<evidence type="ECO:0000256" key="1">
    <source>
        <dbReference type="SAM" id="MobiDB-lite"/>
    </source>
</evidence>
<dbReference type="AlphaFoldDB" id="A0A6I8TUA9"/>
<protein>
    <submittedName>
        <fullName evidence="2">Uncharacterized protein</fullName>
    </submittedName>
</protein>
<evidence type="ECO:0000313" key="2">
    <source>
        <dbReference type="EnsemblMetazoa" id="AAEL019540-PB"/>
    </source>
</evidence>
<proteinExistence type="predicted"/>
<feature type="compositionally biased region" description="Basic and acidic residues" evidence="1">
    <location>
        <begin position="24"/>
        <end position="36"/>
    </location>
</feature>
<dbReference type="PANTHER" id="PTHR16022:SF0">
    <property type="entry name" value="CYTOPLASMIC DYNEIN 2 INTERMEDIATE CHAIN 1"/>
    <property type="match status" value="1"/>
</dbReference>
<feature type="compositionally biased region" description="Polar residues" evidence="1">
    <location>
        <begin position="1"/>
        <end position="10"/>
    </location>
</feature>
<feature type="compositionally biased region" description="Low complexity" evidence="1">
    <location>
        <begin position="219"/>
        <end position="252"/>
    </location>
</feature>
<dbReference type="GO" id="GO:0042073">
    <property type="term" value="P:intraciliary transport"/>
    <property type="evidence" value="ECO:0007669"/>
    <property type="project" value="InterPro"/>
</dbReference>
<feature type="compositionally biased region" description="Acidic residues" evidence="1">
    <location>
        <begin position="201"/>
        <end position="218"/>
    </location>
</feature>
<accession>A0A6I8TUA9</accession>
<dbReference type="EnsemblMetazoa" id="AAEL019540-RA">
    <property type="protein sequence ID" value="AAEL019540-PA"/>
    <property type="gene ID" value="AAEL019540"/>
</dbReference>
<feature type="compositionally biased region" description="Polar residues" evidence="1">
    <location>
        <begin position="90"/>
        <end position="103"/>
    </location>
</feature>
<feature type="region of interest" description="Disordered" evidence="1">
    <location>
        <begin position="90"/>
        <end position="273"/>
    </location>
</feature>
<organism evidence="2 3">
    <name type="scientific">Aedes aegypti</name>
    <name type="common">Yellowfever mosquito</name>
    <name type="synonym">Culex aegypti</name>
    <dbReference type="NCBI Taxonomy" id="7159"/>
    <lineage>
        <taxon>Eukaryota</taxon>
        <taxon>Metazoa</taxon>
        <taxon>Ecdysozoa</taxon>
        <taxon>Arthropoda</taxon>
        <taxon>Hexapoda</taxon>
        <taxon>Insecta</taxon>
        <taxon>Pterygota</taxon>
        <taxon>Neoptera</taxon>
        <taxon>Endopterygota</taxon>
        <taxon>Diptera</taxon>
        <taxon>Nematocera</taxon>
        <taxon>Culicoidea</taxon>
        <taxon>Culicidae</taxon>
        <taxon>Culicinae</taxon>
        <taxon>Aedini</taxon>
        <taxon>Aedes</taxon>
        <taxon>Stegomyia</taxon>
    </lineage>
</organism>
<feature type="region of interest" description="Disordered" evidence="1">
    <location>
        <begin position="1"/>
        <end position="74"/>
    </location>
</feature>
<feature type="compositionally biased region" description="Polar residues" evidence="1">
    <location>
        <begin position="112"/>
        <end position="124"/>
    </location>
</feature>
<dbReference type="InParanoid" id="A0A6I8TUA9"/>
<dbReference type="GO" id="GO:0005929">
    <property type="term" value="C:cilium"/>
    <property type="evidence" value="ECO:0007669"/>
    <property type="project" value="GOC"/>
</dbReference>
<dbReference type="EnsemblMetazoa" id="AAEL019540-RB">
    <property type="protein sequence ID" value="AAEL019540-PB"/>
    <property type="gene ID" value="AAEL019540"/>
</dbReference>
<dbReference type="InterPro" id="IPR011047">
    <property type="entry name" value="Quinoprotein_ADH-like_sf"/>
</dbReference>